<dbReference type="RefSeq" id="WP_167982215.1">
    <property type="nucleotide sequence ID" value="NZ_JAATEJ010000004.1"/>
</dbReference>
<dbReference type="InterPro" id="IPR050109">
    <property type="entry name" value="HTH-type_TetR-like_transc_reg"/>
</dbReference>
<evidence type="ECO:0000313" key="6">
    <source>
        <dbReference type="EMBL" id="NJP43354.1"/>
    </source>
</evidence>
<dbReference type="Pfam" id="PF00440">
    <property type="entry name" value="TetR_N"/>
    <property type="match status" value="1"/>
</dbReference>
<dbReference type="InterPro" id="IPR009057">
    <property type="entry name" value="Homeodomain-like_sf"/>
</dbReference>
<gene>
    <name evidence="6" type="ORF">HCN08_08055</name>
</gene>
<dbReference type="EMBL" id="JAATEJ010000004">
    <property type="protein sequence ID" value="NJP43354.1"/>
    <property type="molecule type" value="Genomic_DNA"/>
</dbReference>
<dbReference type="PANTHER" id="PTHR30055">
    <property type="entry name" value="HTH-TYPE TRANSCRIPTIONAL REGULATOR RUTR"/>
    <property type="match status" value="1"/>
</dbReference>
<keyword evidence="7" id="KW-1185">Reference proteome</keyword>
<dbReference type="PANTHER" id="PTHR30055:SF148">
    <property type="entry name" value="TETR-FAMILY TRANSCRIPTIONAL REGULATOR"/>
    <property type="match status" value="1"/>
</dbReference>
<dbReference type="Gene3D" id="1.10.10.60">
    <property type="entry name" value="Homeodomain-like"/>
    <property type="match status" value="1"/>
</dbReference>
<dbReference type="Gene3D" id="1.10.357.10">
    <property type="entry name" value="Tetracycline Repressor, domain 2"/>
    <property type="match status" value="1"/>
</dbReference>
<dbReference type="InterPro" id="IPR001647">
    <property type="entry name" value="HTH_TetR"/>
</dbReference>
<proteinExistence type="predicted"/>
<dbReference type="Pfam" id="PF16859">
    <property type="entry name" value="TetR_C_11"/>
    <property type="match status" value="1"/>
</dbReference>
<name>A0ABX0ZHP4_9ACTN</name>
<protein>
    <submittedName>
        <fullName evidence="6">TetR/AcrR family transcriptional regulator</fullName>
    </submittedName>
</protein>
<evidence type="ECO:0000259" key="5">
    <source>
        <dbReference type="PROSITE" id="PS50977"/>
    </source>
</evidence>
<comment type="caution">
    <text evidence="6">The sequence shown here is derived from an EMBL/GenBank/DDBJ whole genome shotgun (WGS) entry which is preliminary data.</text>
</comment>
<dbReference type="InterPro" id="IPR036271">
    <property type="entry name" value="Tet_transcr_reg_TetR-rel_C_sf"/>
</dbReference>
<keyword evidence="3" id="KW-0804">Transcription</keyword>
<dbReference type="SUPFAM" id="SSF48498">
    <property type="entry name" value="Tetracyclin repressor-like, C-terminal domain"/>
    <property type="match status" value="1"/>
</dbReference>
<dbReference type="InterPro" id="IPR011075">
    <property type="entry name" value="TetR_C"/>
</dbReference>
<accession>A0ABX0ZHP4</accession>
<sequence>MPAPPPPAARPGRGRRPAAEVRGAVLAAAGAMLLENGLRDITFEKVAARAGASKMTLYKWWPSPGALAFDAYFAATEQTLRFDDTGDLAADLTRQLRAFTGFLTSPGNGQVIAELIGAAQSDPDLAAALNERYTLPRRALAVRRLRSAQEAGQIRAGTDLESVVDQLWGACYHRLLLPARPLDADFAGTLVRNLLTGIATPDPDASPA</sequence>
<evidence type="ECO:0000313" key="7">
    <source>
        <dbReference type="Proteomes" id="UP000734511"/>
    </source>
</evidence>
<evidence type="ECO:0000256" key="3">
    <source>
        <dbReference type="ARBA" id="ARBA00023163"/>
    </source>
</evidence>
<dbReference type="PROSITE" id="PS50977">
    <property type="entry name" value="HTH_TETR_2"/>
    <property type="match status" value="1"/>
</dbReference>
<keyword evidence="2 4" id="KW-0238">DNA-binding</keyword>
<evidence type="ECO:0000256" key="2">
    <source>
        <dbReference type="ARBA" id="ARBA00023125"/>
    </source>
</evidence>
<feature type="DNA-binding region" description="H-T-H motif" evidence="4">
    <location>
        <begin position="42"/>
        <end position="61"/>
    </location>
</feature>
<dbReference type="Proteomes" id="UP000734511">
    <property type="component" value="Unassembled WGS sequence"/>
</dbReference>
<reference evidence="6 7" key="1">
    <citation type="submission" date="2020-03" db="EMBL/GenBank/DDBJ databases">
        <title>WGS of actinomycetes isolated from Thailand.</title>
        <authorList>
            <person name="Thawai C."/>
        </authorList>
    </citation>
    <scope>NUCLEOTIDE SEQUENCE [LARGE SCALE GENOMIC DNA]</scope>
    <source>
        <strain evidence="6 7">PRB2-1</strain>
    </source>
</reference>
<organism evidence="6 7">
    <name type="scientific">Actinacidiphila epipremni</name>
    <dbReference type="NCBI Taxonomy" id="2053013"/>
    <lineage>
        <taxon>Bacteria</taxon>
        <taxon>Bacillati</taxon>
        <taxon>Actinomycetota</taxon>
        <taxon>Actinomycetes</taxon>
        <taxon>Kitasatosporales</taxon>
        <taxon>Streptomycetaceae</taxon>
        <taxon>Actinacidiphila</taxon>
    </lineage>
</organism>
<keyword evidence="1" id="KW-0805">Transcription regulation</keyword>
<feature type="domain" description="HTH tetR-type" evidence="5">
    <location>
        <begin position="19"/>
        <end position="79"/>
    </location>
</feature>
<evidence type="ECO:0000256" key="1">
    <source>
        <dbReference type="ARBA" id="ARBA00023015"/>
    </source>
</evidence>
<evidence type="ECO:0000256" key="4">
    <source>
        <dbReference type="PROSITE-ProRule" id="PRU00335"/>
    </source>
</evidence>
<dbReference type="SUPFAM" id="SSF46689">
    <property type="entry name" value="Homeodomain-like"/>
    <property type="match status" value="1"/>
</dbReference>